<comment type="subcellular location">
    <subcellularLocation>
        <location evidence="1 11">Cell membrane</location>
        <topology evidence="1 11">Multi-pass membrane protein</topology>
    </subcellularLocation>
</comment>
<evidence type="ECO:0000256" key="6">
    <source>
        <dbReference type="ARBA" id="ARBA00022692"/>
    </source>
</evidence>
<evidence type="ECO:0000256" key="1">
    <source>
        <dbReference type="ARBA" id="ARBA00004651"/>
    </source>
</evidence>
<dbReference type="Pfam" id="PF03840">
    <property type="entry name" value="SecG"/>
    <property type="match status" value="1"/>
</dbReference>
<dbReference type="OrthoDB" id="9813947at2"/>
<evidence type="ECO:0000256" key="7">
    <source>
        <dbReference type="ARBA" id="ARBA00022927"/>
    </source>
</evidence>
<dbReference type="PANTHER" id="PTHR34182">
    <property type="entry name" value="PROTEIN-EXPORT MEMBRANE PROTEIN SECG"/>
    <property type="match status" value="1"/>
</dbReference>
<dbReference type="PRINTS" id="PR01651">
    <property type="entry name" value="SECGEXPORT"/>
</dbReference>
<dbReference type="HOGENOM" id="CLU_094156_2_2_6"/>
<dbReference type="RefSeq" id="WP_011520791.1">
    <property type="nucleotide sequence ID" value="NC_007984.1"/>
</dbReference>
<evidence type="ECO:0000256" key="11">
    <source>
        <dbReference type="RuleBase" id="RU365087"/>
    </source>
</evidence>
<keyword evidence="5 11" id="KW-1003">Cell membrane</keyword>
<dbReference type="STRING" id="374463.BCI_0635"/>
<reference evidence="12 13" key="1">
    <citation type="journal article" date="2006" name="PLoS Biol.">
        <title>Metabolic complementarity and genomics of the dual bacterial symbiosis of sharpshooters.</title>
        <authorList>
            <person name="Wu D."/>
            <person name="Daugherty S.C."/>
            <person name="Van Aken S.E."/>
            <person name="Pai G.H."/>
            <person name="Watkins K.L."/>
            <person name="Khouri H."/>
            <person name="Tallon L.J."/>
            <person name="Zaborsky J.M."/>
            <person name="Dunbar H.E."/>
            <person name="Tran P.L."/>
            <person name="Moran N.A."/>
            <person name="Eisen J.A."/>
        </authorList>
    </citation>
    <scope>NUCLEOTIDE SEQUENCE [LARGE SCALE GENOMIC DNA]</scope>
    <source>
        <strain evidence="12">Hc</strain>
    </source>
</reference>
<dbReference type="GO" id="GO:0015450">
    <property type="term" value="F:protein-transporting ATPase activity"/>
    <property type="evidence" value="ECO:0007669"/>
    <property type="project" value="UniProtKB-UniRule"/>
</dbReference>
<evidence type="ECO:0000256" key="5">
    <source>
        <dbReference type="ARBA" id="ARBA00022475"/>
    </source>
</evidence>
<protein>
    <recommendedName>
        <fullName evidence="3 11">Protein-export membrane protein SecG</fullName>
    </recommendedName>
</protein>
<dbReference type="GO" id="GO:0009306">
    <property type="term" value="P:protein secretion"/>
    <property type="evidence" value="ECO:0007669"/>
    <property type="project" value="UniProtKB-UniRule"/>
</dbReference>
<dbReference type="GO" id="GO:0005886">
    <property type="term" value="C:plasma membrane"/>
    <property type="evidence" value="ECO:0007669"/>
    <property type="project" value="UniProtKB-SubCell"/>
</dbReference>
<name>Q1LSK6_BAUCH</name>
<evidence type="ECO:0000256" key="9">
    <source>
        <dbReference type="ARBA" id="ARBA00023010"/>
    </source>
</evidence>
<dbReference type="KEGG" id="bci:BCI_0635"/>
<dbReference type="GO" id="GO:0065002">
    <property type="term" value="P:intracellular protein transmembrane transport"/>
    <property type="evidence" value="ECO:0007669"/>
    <property type="project" value="TreeGrafter"/>
</dbReference>
<keyword evidence="6 11" id="KW-0812">Transmembrane</keyword>
<feature type="transmembrane region" description="Helical" evidence="11">
    <location>
        <begin position="50"/>
        <end position="72"/>
    </location>
</feature>
<evidence type="ECO:0000256" key="2">
    <source>
        <dbReference type="ARBA" id="ARBA00008445"/>
    </source>
</evidence>
<keyword evidence="9 11" id="KW-0811">Translocation</keyword>
<dbReference type="AlphaFoldDB" id="Q1LSK6"/>
<dbReference type="NCBIfam" id="TIGR00810">
    <property type="entry name" value="secG"/>
    <property type="match status" value="1"/>
</dbReference>
<dbReference type="PANTHER" id="PTHR34182:SF1">
    <property type="entry name" value="PROTEIN-EXPORT MEMBRANE PROTEIN SECG"/>
    <property type="match status" value="1"/>
</dbReference>
<accession>Q1LSK6</accession>
<comment type="function">
    <text evidence="11">Involved in protein export. Participates in an early event of protein translocation.</text>
</comment>
<keyword evidence="7 11" id="KW-0653">Protein transport</keyword>
<evidence type="ECO:0000313" key="12">
    <source>
        <dbReference type="EMBL" id="ABF13772.1"/>
    </source>
</evidence>
<proteinExistence type="inferred from homology"/>
<comment type="caution">
    <text evidence="11">Lacks conserved residue(s) required for the propagation of feature annotation.</text>
</comment>
<evidence type="ECO:0000256" key="3">
    <source>
        <dbReference type="ARBA" id="ARBA00017876"/>
    </source>
</evidence>
<dbReference type="EMBL" id="CP000238">
    <property type="protein sequence ID" value="ABF13772.1"/>
    <property type="molecule type" value="Genomic_DNA"/>
</dbReference>
<keyword evidence="8 11" id="KW-1133">Transmembrane helix</keyword>
<evidence type="ECO:0000256" key="4">
    <source>
        <dbReference type="ARBA" id="ARBA00022448"/>
    </source>
</evidence>
<organism evidence="12 13">
    <name type="scientific">Baumannia cicadellinicola subsp. Homalodisca coagulata</name>
    <dbReference type="NCBI Taxonomy" id="374463"/>
    <lineage>
        <taxon>Bacteria</taxon>
        <taxon>Pseudomonadati</taxon>
        <taxon>Pseudomonadota</taxon>
        <taxon>Gammaproteobacteria</taxon>
        <taxon>Candidatus Palibaumannia</taxon>
    </lineage>
</organism>
<evidence type="ECO:0000256" key="8">
    <source>
        <dbReference type="ARBA" id="ARBA00022989"/>
    </source>
</evidence>
<sequence>MYHTLLVVFFLVAISLVALIILQQGPDDIDNSFGLGASKTLFGSSGSSNFITRMTAFMAAIFFLLCLLLSIICNNKKPVLNSINTTTNVVSE</sequence>
<dbReference type="Proteomes" id="UP000002427">
    <property type="component" value="Chromosome"/>
</dbReference>
<keyword evidence="4 11" id="KW-0813">Transport</keyword>
<evidence type="ECO:0000256" key="10">
    <source>
        <dbReference type="ARBA" id="ARBA00023136"/>
    </source>
</evidence>
<dbReference type="GO" id="GO:0043952">
    <property type="term" value="P:protein transport by the Sec complex"/>
    <property type="evidence" value="ECO:0007669"/>
    <property type="project" value="TreeGrafter"/>
</dbReference>
<keyword evidence="13" id="KW-1185">Reference proteome</keyword>
<dbReference type="InterPro" id="IPR004692">
    <property type="entry name" value="SecG"/>
</dbReference>
<evidence type="ECO:0000313" key="13">
    <source>
        <dbReference type="Proteomes" id="UP000002427"/>
    </source>
</evidence>
<comment type="similarity">
    <text evidence="2 11">Belongs to the SecG family.</text>
</comment>
<keyword evidence="10 11" id="KW-0472">Membrane</keyword>
<gene>
    <name evidence="12" type="primary">secG</name>
    <name evidence="12" type="ordered locus">BCI_0635</name>
</gene>